<gene>
    <name evidence="2" type="ORF">ANE_LOCUS18968</name>
</gene>
<dbReference type="Proteomes" id="UP000489600">
    <property type="component" value="Unassembled WGS sequence"/>
</dbReference>
<sequence>MCNVPLNDRAVKEHYGRKKGHYGGKKPANPPAQQGGSKPANSPVNPMWMGRGISELVDRVNIQECGHRSKQRSDPNAHSQRRPNEKIQGQQLMKRINLAVQVFIESLEPERLPSIPSQITLADSELVISMSRKAKEDQIET</sequence>
<proteinExistence type="predicted"/>
<organism evidence="2 3">
    <name type="scientific">Arabis nemorensis</name>
    <dbReference type="NCBI Taxonomy" id="586526"/>
    <lineage>
        <taxon>Eukaryota</taxon>
        <taxon>Viridiplantae</taxon>
        <taxon>Streptophyta</taxon>
        <taxon>Embryophyta</taxon>
        <taxon>Tracheophyta</taxon>
        <taxon>Spermatophyta</taxon>
        <taxon>Magnoliopsida</taxon>
        <taxon>eudicotyledons</taxon>
        <taxon>Gunneridae</taxon>
        <taxon>Pentapetalae</taxon>
        <taxon>rosids</taxon>
        <taxon>malvids</taxon>
        <taxon>Brassicales</taxon>
        <taxon>Brassicaceae</taxon>
        <taxon>Arabideae</taxon>
        <taxon>Arabis</taxon>
    </lineage>
</organism>
<dbReference type="EMBL" id="CABITT030000006">
    <property type="protein sequence ID" value="VVB08524.1"/>
    <property type="molecule type" value="Genomic_DNA"/>
</dbReference>
<feature type="region of interest" description="Disordered" evidence="1">
    <location>
        <begin position="1"/>
        <end position="50"/>
    </location>
</feature>
<comment type="caution">
    <text evidence="2">The sequence shown here is derived from an EMBL/GenBank/DDBJ whole genome shotgun (WGS) entry which is preliminary data.</text>
</comment>
<feature type="compositionally biased region" description="Polar residues" evidence="1">
    <location>
        <begin position="31"/>
        <end position="44"/>
    </location>
</feature>
<keyword evidence="3" id="KW-1185">Reference proteome</keyword>
<dbReference type="AlphaFoldDB" id="A0A565C4D1"/>
<evidence type="ECO:0000256" key="1">
    <source>
        <dbReference type="SAM" id="MobiDB-lite"/>
    </source>
</evidence>
<accession>A0A565C4D1</accession>
<reference evidence="2" key="1">
    <citation type="submission" date="2019-07" db="EMBL/GenBank/DDBJ databases">
        <authorList>
            <person name="Dittberner H."/>
        </authorList>
    </citation>
    <scope>NUCLEOTIDE SEQUENCE [LARGE SCALE GENOMIC DNA]</scope>
</reference>
<evidence type="ECO:0000313" key="3">
    <source>
        <dbReference type="Proteomes" id="UP000489600"/>
    </source>
</evidence>
<feature type="compositionally biased region" description="Basic residues" evidence="1">
    <location>
        <begin position="15"/>
        <end position="24"/>
    </location>
</feature>
<feature type="region of interest" description="Disordered" evidence="1">
    <location>
        <begin position="64"/>
        <end position="90"/>
    </location>
</feature>
<name>A0A565C4D1_9BRAS</name>
<protein>
    <submittedName>
        <fullName evidence="2">Uncharacterized protein</fullName>
    </submittedName>
</protein>
<evidence type="ECO:0000313" key="2">
    <source>
        <dbReference type="EMBL" id="VVB08524.1"/>
    </source>
</evidence>
<feature type="compositionally biased region" description="Basic and acidic residues" evidence="1">
    <location>
        <begin position="65"/>
        <end position="75"/>
    </location>
</feature>